<feature type="compositionally biased region" description="Low complexity" evidence="1">
    <location>
        <begin position="39"/>
        <end position="63"/>
    </location>
</feature>
<keyword evidence="2" id="KW-1133">Transmembrane helix</keyword>
<evidence type="ECO:0000256" key="1">
    <source>
        <dbReference type="SAM" id="MobiDB-lite"/>
    </source>
</evidence>
<feature type="region of interest" description="Disordered" evidence="1">
    <location>
        <begin position="345"/>
        <end position="383"/>
    </location>
</feature>
<protein>
    <recommendedName>
        <fullName evidence="5">Mid2 domain-containing protein</fullName>
    </recommendedName>
</protein>
<gene>
    <name evidence="3" type="ORF">MAM1_0390d10264</name>
</gene>
<feature type="region of interest" description="Disordered" evidence="1">
    <location>
        <begin position="1"/>
        <end position="63"/>
    </location>
</feature>
<feature type="compositionally biased region" description="Low complexity" evidence="1">
    <location>
        <begin position="1"/>
        <end position="26"/>
    </location>
</feature>
<evidence type="ECO:0000313" key="4">
    <source>
        <dbReference type="Proteomes" id="UP000053815"/>
    </source>
</evidence>
<evidence type="ECO:0008006" key="5">
    <source>
        <dbReference type="Google" id="ProtNLM"/>
    </source>
</evidence>
<feature type="transmembrane region" description="Helical" evidence="2">
    <location>
        <begin position="197"/>
        <end position="217"/>
    </location>
</feature>
<keyword evidence="4" id="KW-1185">Reference proteome</keyword>
<dbReference type="OrthoDB" id="2279455at2759"/>
<keyword evidence="2" id="KW-0472">Membrane</keyword>
<dbReference type="EMBL" id="DF836679">
    <property type="protein sequence ID" value="GAN10718.1"/>
    <property type="molecule type" value="Genomic_DNA"/>
</dbReference>
<feature type="compositionally biased region" description="Low complexity" evidence="1">
    <location>
        <begin position="399"/>
        <end position="413"/>
    </location>
</feature>
<dbReference type="Proteomes" id="UP000053815">
    <property type="component" value="Unassembled WGS sequence"/>
</dbReference>
<name>A0A0C9N7U9_9FUNG</name>
<keyword evidence="2" id="KW-0812">Transmembrane</keyword>
<dbReference type="AlphaFoldDB" id="A0A0C9N7U9"/>
<evidence type="ECO:0000313" key="3">
    <source>
        <dbReference type="EMBL" id="GAN10718.1"/>
    </source>
</evidence>
<accession>A0A0C9N7U9</accession>
<organism evidence="3">
    <name type="scientific">Mucor ambiguus</name>
    <dbReference type="NCBI Taxonomy" id="91626"/>
    <lineage>
        <taxon>Eukaryota</taxon>
        <taxon>Fungi</taxon>
        <taxon>Fungi incertae sedis</taxon>
        <taxon>Mucoromycota</taxon>
        <taxon>Mucoromycotina</taxon>
        <taxon>Mucoromycetes</taxon>
        <taxon>Mucorales</taxon>
        <taxon>Mucorineae</taxon>
        <taxon>Mucoraceae</taxon>
        <taxon>Mucor</taxon>
    </lineage>
</organism>
<feature type="compositionally biased region" description="Polar residues" evidence="1">
    <location>
        <begin position="29"/>
        <end position="38"/>
    </location>
</feature>
<proteinExistence type="predicted"/>
<evidence type="ECO:0000256" key="2">
    <source>
        <dbReference type="SAM" id="Phobius"/>
    </source>
</evidence>
<feature type="region of interest" description="Disordered" evidence="1">
    <location>
        <begin position="399"/>
        <end position="418"/>
    </location>
</feature>
<feature type="compositionally biased region" description="Polar residues" evidence="1">
    <location>
        <begin position="359"/>
        <end position="373"/>
    </location>
</feature>
<sequence>MSSSTYITSTTTQSDTSDMSPSPDATDQAKYSNTPQKQTVTEVPVPESTTAAEATSESALTTTTDVVATATAATEDQVEPTTQAHKTTEAPMTVEATQTTQDVQAYTESPYHNYNQPDSQPTTDIQQSMASNPTVTLTETSIASVSPTVAVVTSISGVSTVLSTSTCTPSSTATASNMCNGSSSAAANADKMTVAQIAGIVVGVLGLFSLLVACFLFKKRKHSKTNNKRRISPFFYLNDQHPDPEKSLQFDTSTAALCQSYKNERSQAPNTTTNSSASDMSESVCGDNIFYSNSTDYRRSSTIMHQQGSINEKLTVITSPGKLHHTAGYASSPLKMDASAVDTPTTLYPHMKRSDSSDFNKQTSSYNPFSNQRQNDKRTSTDIDTDNYTLSAMQLFQSSANRNTATTTTTSRSISPMSSFVGAARQQYRPSLHDSMFLSSQRSSSCKNSSNDDSSTIRSLPIAQQPPPRFSRHHRQESSLDPHFYQQQQQQPHTMSLWDDHLN</sequence>
<feature type="compositionally biased region" description="Low complexity" evidence="1">
    <location>
        <begin position="439"/>
        <end position="454"/>
    </location>
</feature>
<reference evidence="3" key="1">
    <citation type="submission" date="2014-09" db="EMBL/GenBank/DDBJ databases">
        <title>Draft genome sequence of an oleaginous Mucoromycotina fungus Mucor ambiguus NBRC6742.</title>
        <authorList>
            <person name="Takeda I."/>
            <person name="Yamane N."/>
            <person name="Morita T."/>
            <person name="Tamano K."/>
            <person name="Machida M."/>
            <person name="Baker S."/>
            <person name="Koike H."/>
        </authorList>
    </citation>
    <scope>NUCLEOTIDE SEQUENCE</scope>
    <source>
        <strain evidence="3">NBRC 6742</strain>
    </source>
</reference>
<feature type="region of interest" description="Disordered" evidence="1">
    <location>
        <begin position="438"/>
        <end position="503"/>
    </location>
</feature>